<feature type="compositionally biased region" description="Low complexity" evidence="1">
    <location>
        <begin position="272"/>
        <end position="285"/>
    </location>
</feature>
<proteinExistence type="predicted"/>
<organism evidence="3 4">
    <name type="scientific">Nonomuraea thailandensis</name>
    <dbReference type="NCBI Taxonomy" id="1188745"/>
    <lineage>
        <taxon>Bacteria</taxon>
        <taxon>Bacillati</taxon>
        <taxon>Actinomycetota</taxon>
        <taxon>Actinomycetes</taxon>
        <taxon>Streptosporangiales</taxon>
        <taxon>Streptosporangiaceae</taxon>
        <taxon>Nonomuraea</taxon>
    </lineage>
</organism>
<dbReference type="CDD" id="cd07750">
    <property type="entry name" value="PolyPPase_VTC_like"/>
    <property type="match status" value="1"/>
</dbReference>
<evidence type="ECO:0000313" key="4">
    <source>
        <dbReference type="Proteomes" id="UP001139648"/>
    </source>
</evidence>
<evidence type="ECO:0000256" key="1">
    <source>
        <dbReference type="SAM" id="MobiDB-lite"/>
    </source>
</evidence>
<keyword evidence="4" id="KW-1185">Reference proteome</keyword>
<gene>
    <name evidence="3" type="ORF">HD597_008586</name>
</gene>
<dbReference type="InterPro" id="IPR033469">
    <property type="entry name" value="CYTH-like_dom_sf"/>
</dbReference>
<dbReference type="GO" id="GO:0006799">
    <property type="term" value="P:polyphosphate biosynthetic process"/>
    <property type="evidence" value="ECO:0007669"/>
    <property type="project" value="UniProtKB-ARBA"/>
</dbReference>
<dbReference type="AlphaFoldDB" id="A0A9X2GMG2"/>
<sequence>MAEPYADVLLAGVAATMPAVGLEDVPELMSRVDCKYIVTASTMARLAAELGDRFVVLGIEGRRQFRYTSTYFDTPGLLTYHQHRQDRRRRFKLRTRTYLDGGGQWLELKLSGARGSTDKHRIPYDGVPSHTLTSQALEFVHDTLLSELRLVAPETLEPVLATDYKRVTLIDRSGAARLTCDTGLVCRDGQRSSPARGDLVLLESKSADGKALIDKVLRGLGVRPVSVSKYCLAVAALRELPANRWHPVLQRYLAHRPGPRRPVARGRSFGHPSRSPSGASAGSWPGPSPAS</sequence>
<dbReference type="InterPro" id="IPR042267">
    <property type="entry name" value="VTC_sf"/>
</dbReference>
<reference evidence="3" key="1">
    <citation type="submission" date="2022-06" db="EMBL/GenBank/DDBJ databases">
        <title>Sequencing the genomes of 1000 actinobacteria strains.</title>
        <authorList>
            <person name="Klenk H.-P."/>
        </authorList>
    </citation>
    <scope>NUCLEOTIDE SEQUENCE</scope>
    <source>
        <strain evidence="3">DSM 46694</strain>
    </source>
</reference>
<evidence type="ECO:0000313" key="3">
    <source>
        <dbReference type="EMBL" id="MCP2361566.1"/>
    </source>
</evidence>
<evidence type="ECO:0000259" key="2">
    <source>
        <dbReference type="Pfam" id="PF09359"/>
    </source>
</evidence>
<comment type="caution">
    <text evidence="3">The sequence shown here is derived from an EMBL/GenBank/DDBJ whole genome shotgun (WGS) entry which is preliminary data.</text>
</comment>
<dbReference type="EMBL" id="JAMZEB010000002">
    <property type="protein sequence ID" value="MCP2361566.1"/>
    <property type="molecule type" value="Genomic_DNA"/>
</dbReference>
<dbReference type="InterPro" id="IPR018966">
    <property type="entry name" value="VTC_domain"/>
</dbReference>
<name>A0A9X2GMG2_9ACTN</name>
<protein>
    <recommendedName>
        <fullName evidence="2">VTC domain-containing protein</fullName>
    </recommendedName>
</protein>
<dbReference type="SUPFAM" id="SSF55154">
    <property type="entry name" value="CYTH-like phosphatases"/>
    <property type="match status" value="1"/>
</dbReference>
<dbReference type="Pfam" id="PF09359">
    <property type="entry name" value="VTC"/>
    <property type="match status" value="1"/>
</dbReference>
<dbReference type="RefSeq" id="WP_253750991.1">
    <property type="nucleotide sequence ID" value="NZ_BAABKA010000064.1"/>
</dbReference>
<accession>A0A9X2GMG2</accession>
<dbReference type="Proteomes" id="UP001139648">
    <property type="component" value="Unassembled WGS sequence"/>
</dbReference>
<dbReference type="Gene3D" id="3.20.100.30">
    <property type="entry name" value="VTC, catalytic tunnel domain"/>
    <property type="match status" value="1"/>
</dbReference>
<feature type="region of interest" description="Disordered" evidence="1">
    <location>
        <begin position="257"/>
        <end position="291"/>
    </location>
</feature>
<feature type="domain" description="VTC" evidence="2">
    <location>
        <begin position="31"/>
        <end position="237"/>
    </location>
</feature>